<comment type="caution">
    <text evidence="1">The sequence shown here is derived from an EMBL/GenBank/DDBJ whole genome shotgun (WGS) entry which is preliminary data.</text>
</comment>
<accession>A0A8X6QEQ1</accession>
<organism evidence="1 2">
    <name type="scientific">Nephila pilipes</name>
    <name type="common">Giant wood spider</name>
    <name type="synonym">Nephila maculata</name>
    <dbReference type="NCBI Taxonomy" id="299642"/>
    <lineage>
        <taxon>Eukaryota</taxon>
        <taxon>Metazoa</taxon>
        <taxon>Ecdysozoa</taxon>
        <taxon>Arthropoda</taxon>
        <taxon>Chelicerata</taxon>
        <taxon>Arachnida</taxon>
        <taxon>Araneae</taxon>
        <taxon>Araneomorphae</taxon>
        <taxon>Entelegynae</taxon>
        <taxon>Araneoidea</taxon>
        <taxon>Nephilidae</taxon>
        <taxon>Nephila</taxon>
    </lineage>
</organism>
<gene>
    <name evidence="1" type="ORF">NPIL_385201</name>
</gene>
<reference evidence="1" key="1">
    <citation type="submission" date="2020-08" db="EMBL/GenBank/DDBJ databases">
        <title>Multicomponent nature underlies the extraordinary mechanical properties of spider dragline silk.</title>
        <authorList>
            <person name="Kono N."/>
            <person name="Nakamura H."/>
            <person name="Mori M."/>
            <person name="Yoshida Y."/>
            <person name="Ohtoshi R."/>
            <person name="Malay A.D."/>
            <person name="Moran D.A.P."/>
            <person name="Tomita M."/>
            <person name="Numata K."/>
            <person name="Arakawa K."/>
        </authorList>
    </citation>
    <scope>NUCLEOTIDE SEQUENCE</scope>
</reference>
<dbReference type="AlphaFoldDB" id="A0A8X6QEQ1"/>
<name>A0A8X6QEQ1_NEPPI</name>
<protein>
    <submittedName>
        <fullName evidence="1">Uncharacterized protein</fullName>
    </submittedName>
</protein>
<keyword evidence="2" id="KW-1185">Reference proteome</keyword>
<dbReference type="Proteomes" id="UP000887013">
    <property type="component" value="Unassembled WGS sequence"/>
</dbReference>
<evidence type="ECO:0000313" key="2">
    <source>
        <dbReference type="Proteomes" id="UP000887013"/>
    </source>
</evidence>
<dbReference type="EMBL" id="BMAW01124981">
    <property type="protein sequence ID" value="GFU10362.1"/>
    <property type="molecule type" value="Genomic_DNA"/>
</dbReference>
<sequence length="127" mass="14634">MIVRHSCLPGLLYVPGKTSEFPESIQEINFSLDDWITRINNDWTNGNVRLKGKSLLFGILTEGLIWLAQIEGNTTQAVSRAEFLLFWISGLDNRVTYSITVSFTLSVKEAVEEVFFFFLYRVFLHDH</sequence>
<proteinExistence type="predicted"/>
<evidence type="ECO:0000313" key="1">
    <source>
        <dbReference type="EMBL" id="GFU10362.1"/>
    </source>
</evidence>